<evidence type="ECO:0000313" key="2">
    <source>
        <dbReference type="EMBL" id="XCD05536.1"/>
    </source>
</evidence>
<dbReference type="EMBL" id="PP511424">
    <property type="protein sequence ID" value="XCD04109.1"/>
    <property type="molecule type" value="Genomic_DNA"/>
</dbReference>
<dbReference type="EMBL" id="PP511572">
    <property type="protein sequence ID" value="XCD05536.1"/>
    <property type="molecule type" value="Genomic_DNA"/>
</dbReference>
<evidence type="ECO:0000313" key="4">
    <source>
        <dbReference type="EMBL" id="XCD07103.1"/>
    </source>
</evidence>
<accession>A0AAU8B1I4</accession>
<evidence type="ECO:0000313" key="1">
    <source>
        <dbReference type="EMBL" id="XCD04109.1"/>
    </source>
</evidence>
<protein>
    <submittedName>
        <fullName evidence="2">DNA binding protein</fullName>
    </submittedName>
</protein>
<evidence type="ECO:0000313" key="3">
    <source>
        <dbReference type="EMBL" id="XCD06487.1"/>
    </source>
</evidence>
<sequence length="38" mass="4414">MKRKKTIKKVDRKVFKNTALKTKALNVPRAVMRGGIRM</sequence>
<dbReference type="EMBL" id="PP511677">
    <property type="protein sequence ID" value="XCD06487.1"/>
    <property type="molecule type" value="Genomic_DNA"/>
</dbReference>
<organism evidence="2">
    <name type="scientific">Dulem virus 135</name>
    <dbReference type="NCBI Taxonomy" id="3145612"/>
    <lineage>
        <taxon>Viruses</taxon>
        <taxon>Monodnaviria</taxon>
        <taxon>Sangervirae</taxon>
        <taxon>Phixviricota</taxon>
        <taxon>Malgrandaviricetes</taxon>
        <taxon>Petitvirales</taxon>
        <taxon>Microviridae</taxon>
        <taxon>Microvirus</taxon>
    </lineage>
</organism>
<reference evidence="2" key="1">
    <citation type="submission" date="2024-03" db="EMBL/GenBank/DDBJ databases">
        <title>Diverse circular DNA viruses in blood, oral, and fecal samples of captive lemurs.</title>
        <authorList>
            <person name="Paietta E.N."/>
            <person name="Kraberger S."/>
            <person name="Lund M.C."/>
            <person name="Custer J.M."/>
            <person name="Vargas K.M."/>
            <person name="Ehmke E.E."/>
            <person name="Yoder A.D."/>
            <person name="Varsani A."/>
        </authorList>
    </citation>
    <scope>NUCLEOTIDE SEQUENCE</scope>
    <source>
        <strain evidence="1">Duke_21_88</strain>
        <strain evidence="2">Duke_24FS_101</strain>
        <strain evidence="3">Duke_25FS_112</strain>
        <strain evidence="4">Duke_26_81</strain>
    </source>
</reference>
<name>A0AAU8B1I4_9VIRU</name>
<proteinExistence type="predicted"/>
<dbReference type="EMBL" id="PP511751">
    <property type="protein sequence ID" value="XCD07103.1"/>
    <property type="molecule type" value="Genomic_DNA"/>
</dbReference>